<protein>
    <submittedName>
        <fullName evidence="1">Uncharacterized protein</fullName>
    </submittedName>
</protein>
<comment type="caution">
    <text evidence="1">The sequence shown here is derived from an EMBL/GenBank/DDBJ whole genome shotgun (WGS) entry which is preliminary data.</text>
</comment>
<reference evidence="1" key="1">
    <citation type="submission" date="2023-03" db="EMBL/GenBank/DDBJ databases">
        <authorList>
            <person name="Shen W."/>
            <person name="Cai J."/>
        </authorList>
    </citation>
    <scope>NUCLEOTIDE SEQUENCE</scope>
    <source>
        <strain evidence="1">K72-2</strain>
    </source>
</reference>
<dbReference type="AlphaFoldDB" id="A0AAW8ULP6"/>
<name>A0AAW8ULP6_ENTCA</name>
<gene>
    <name evidence="1" type="ORF">P7I32_11055</name>
</gene>
<proteinExistence type="predicted"/>
<dbReference type="RefSeq" id="WP_005225342.1">
    <property type="nucleotide sequence ID" value="NZ_BAAAXK010000043.1"/>
</dbReference>
<organism evidence="1 2">
    <name type="scientific">Enterococcus casseliflavus</name>
    <name type="common">Enterococcus flavescens</name>
    <dbReference type="NCBI Taxonomy" id="37734"/>
    <lineage>
        <taxon>Bacteria</taxon>
        <taxon>Bacillati</taxon>
        <taxon>Bacillota</taxon>
        <taxon>Bacilli</taxon>
        <taxon>Lactobacillales</taxon>
        <taxon>Enterococcaceae</taxon>
        <taxon>Enterococcus</taxon>
    </lineage>
</organism>
<accession>A0AAW8ULP6</accession>
<evidence type="ECO:0000313" key="1">
    <source>
        <dbReference type="EMBL" id="MDT2965154.1"/>
    </source>
</evidence>
<evidence type="ECO:0000313" key="2">
    <source>
        <dbReference type="Proteomes" id="UP001268896"/>
    </source>
</evidence>
<sequence length="131" mass="15877">MEIIYPSLIEEAYRHSKKFHPEITKEAIYRHFYEAGLIKENGDPTEKALSEGVVKDYTEDWDLTFEEFLMIYPVFRSFDSKHFKKIEHFWEMDLALQEQILAQWEQETFTEEEIIDLTAFFEERLPSKKEQ</sequence>
<dbReference type="Proteomes" id="UP001268896">
    <property type="component" value="Unassembled WGS sequence"/>
</dbReference>
<dbReference type="EMBL" id="JARQDV010000005">
    <property type="protein sequence ID" value="MDT2965154.1"/>
    <property type="molecule type" value="Genomic_DNA"/>
</dbReference>